<dbReference type="OrthoDB" id="291007at2759"/>
<keyword evidence="1 2" id="KW-0479">Metal-binding</keyword>
<accession>A0A7M6DLW1</accession>
<sequence>MMGLRRVILALSICCFCASNFGKSLSEEGLLEQLEDDVAGLKDVMQDMRTNQESTTAKDEEEFEEIGHDFEEEEEEEENDLTTAKGEEEHDFEETEENGSGGSRAEEEMPNEEFQNNDGEAMTEVEINEANHYDGPEEIPNIVRGVATTRTLWPKVDGELHIPYTINASIVASDAQRIEDFIVKMNNAIKCNADTWRAKKENDAHWVDFQDFSGCASYLGKVPITPQPIFLAAGCIRNNQGTVLHEMLHAMGFSHEHSRSDRDDYVTINFDNIIENKKNNFNRITVGMLDASLNTPYDYGSVMHYGKTAFTVNGLDTITTKNGELIGQRNGMSSIDIDELNAVYECSPTTTTTEAPTTTTEAPTTTTEAPTTTTEAPTTTTEAPTTTTEAPTTTTEAPTTQPNPTTRRSSNNNNRSSNNNDRSSDNNNRRTNNND</sequence>
<keyword evidence="1 2" id="KW-0378">Hydrolase</keyword>
<dbReference type="InterPro" id="IPR006026">
    <property type="entry name" value="Peptidase_Metallo"/>
</dbReference>
<dbReference type="GO" id="GO:0008270">
    <property type="term" value="F:zinc ion binding"/>
    <property type="evidence" value="ECO:0007669"/>
    <property type="project" value="UniProtKB-UniRule"/>
</dbReference>
<feature type="signal peptide" evidence="2">
    <location>
        <begin position="1"/>
        <end position="26"/>
    </location>
</feature>
<keyword evidence="1 2" id="KW-0482">Metalloprotease</keyword>
<dbReference type="Pfam" id="PF01400">
    <property type="entry name" value="Astacin"/>
    <property type="match status" value="1"/>
</dbReference>
<dbReference type="InterPro" id="IPR024079">
    <property type="entry name" value="MetalloPept_cat_dom_sf"/>
</dbReference>
<feature type="compositionally biased region" description="Low complexity" evidence="3">
    <location>
        <begin position="348"/>
        <end position="421"/>
    </location>
</feature>
<comment type="caution">
    <text evidence="1">Lacks conserved residue(s) required for the propagation of feature annotation.</text>
</comment>
<feature type="domain" description="Peptidase M12A" evidence="4">
    <location>
        <begin position="144"/>
        <end position="347"/>
    </location>
</feature>
<reference evidence="5" key="1">
    <citation type="submission" date="2021-01" db="UniProtKB">
        <authorList>
            <consortium name="EnsemblMetazoa"/>
        </authorList>
    </citation>
    <scope>IDENTIFICATION</scope>
</reference>
<evidence type="ECO:0000256" key="1">
    <source>
        <dbReference type="PROSITE-ProRule" id="PRU01211"/>
    </source>
</evidence>
<evidence type="ECO:0000313" key="5">
    <source>
        <dbReference type="EnsemblMetazoa" id="CLYHEMP015429.1"/>
    </source>
</evidence>
<dbReference type="SUPFAM" id="SSF55486">
    <property type="entry name" value="Metalloproteases ('zincins'), catalytic domain"/>
    <property type="match status" value="1"/>
</dbReference>
<feature type="binding site" evidence="1">
    <location>
        <position position="249"/>
    </location>
    <ligand>
        <name>Zn(2+)</name>
        <dbReference type="ChEBI" id="CHEBI:29105"/>
        <note>catalytic</note>
    </ligand>
</feature>
<dbReference type="InterPro" id="IPR001506">
    <property type="entry name" value="Peptidase_M12A"/>
</dbReference>
<feature type="binding site" evidence="1">
    <location>
        <position position="245"/>
    </location>
    <ligand>
        <name>Zn(2+)</name>
        <dbReference type="ChEBI" id="CHEBI:29105"/>
        <note>catalytic</note>
    </ligand>
</feature>
<name>A0A7M6DLW1_9CNID</name>
<dbReference type="GO" id="GO:0004222">
    <property type="term" value="F:metalloendopeptidase activity"/>
    <property type="evidence" value="ECO:0007669"/>
    <property type="project" value="UniProtKB-UniRule"/>
</dbReference>
<evidence type="ECO:0000256" key="3">
    <source>
        <dbReference type="SAM" id="MobiDB-lite"/>
    </source>
</evidence>
<feature type="binding site" evidence="1">
    <location>
        <position position="255"/>
    </location>
    <ligand>
        <name>Zn(2+)</name>
        <dbReference type="ChEBI" id="CHEBI:29105"/>
        <note>catalytic</note>
    </ligand>
</feature>
<comment type="cofactor">
    <cofactor evidence="1 2">
        <name>Zn(2+)</name>
        <dbReference type="ChEBI" id="CHEBI:29105"/>
    </cofactor>
    <text evidence="1 2">Binds 1 zinc ion per subunit.</text>
</comment>
<dbReference type="EnsemblMetazoa" id="CLYHEMT015429.1">
    <property type="protein sequence ID" value="CLYHEMP015429.1"/>
    <property type="gene ID" value="CLYHEMG015429"/>
</dbReference>
<dbReference type="PRINTS" id="PR00480">
    <property type="entry name" value="ASTACIN"/>
</dbReference>
<keyword evidence="1 2" id="KW-0645">Protease</keyword>
<evidence type="ECO:0000313" key="6">
    <source>
        <dbReference type="Proteomes" id="UP000594262"/>
    </source>
</evidence>
<keyword evidence="1 2" id="KW-0862">Zinc</keyword>
<keyword evidence="6" id="KW-1185">Reference proteome</keyword>
<dbReference type="Gene3D" id="3.40.390.10">
    <property type="entry name" value="Collagenase (Catalytic Domain)"/>
    <property type="match status" value="1"/>
</dbReference>
<dbReference type="GO" id="GO:0006508">
    <property type="term" value="P:proteolysis"/>
    <property type="evidence" value="ECO:0007669"/>
    <property type="project" value="UniProtKB-KW"/>
</dbReference>
<dbReference type="PANTHER" id="PTHR10127:SF883">
    <property type="entry name" value="ZINC METALLOPROTEINASE NAS-8"/>
    <property type="match status" value="1"/>
</dbReference>
<evidence type="ECO:0000256" key="2">
    <source>
        <dbReference type="RuleBase" id="RU361183"/>
    </source>
</evidence>
<dbReference type="PROSITE" id="PS51864">
    <property type="entry name" value="ASTACIN"/>
    <property type="match status" value="1"/>
</dbReference>
<dbReference type="PANTHER" id="PTHR10127">
    <property type="entry name" value="DISCOIDIN, CUB, EGF, LAMININ , AND ZINC METALLOPROTEASE DOMAIN CONTAINING"/>
    <property type="match status" value="1"/>
</dbReference>
<dbReference type="SMART" id="SM00235">
    <property type="entry name" value="ZnMc"/>
    <property type="match status" value="1"/>
</dbReference>
<feature type="region of interest" description="Disordered" evidence="3">
    <location>
        <begin position="50"/>
        <end position="112"/>
    </location>
</feature>
<feature type="active site" evidence="1">
    <location>
        <position position="246"/>
    </location>
</feature>
<protein>
    <recommendedName>
        <fullName evidence="2">Metalloendopeptidase</fullName>
        <ecNumber evidence="2">3.4.24.-</ecNumber>
    </recommendedName>
</protein>
<dbReference type="AlphaFoldDB" id="A0A7M6DLW1"/>
<proteinExistence type="predicted"/>
<dbReference type="CDD" id="cd04280">
    <property type="entry name" value="ZnMc_astacin_like"/>
    <property type="match status" value="1"/>
</dbReference>
<feature type="chain" id="PRO_5029940421" description="Metalloendopeptidase" evidence="2">
    <location>
        <begin position="27"/>
        <end position="435"/>
    </location>
</feature>
<organism evidence="5 6">
    <name type="scientific">Clytia hemisphaerica</name>
    <dbReference type="NCBI Taxonomy" id="252671"/>
    <lineage>
        <taxon>Eukaryota</taxon>
        <taxon>Metazoa</taxon>
        <taxon>Cnidaria</taxon>
        <taxon>Hydrozoa</taxon>
        <taxon>Hydroidolina</taxon>
        <taxon>Leptothecata</taxon>
        <taxon>Obeliida</taxon>
        <taxon>Clytiidae</taxon>
        <taxon>Clytia</taxon>
    </lineage>
</organism>
<evidence type="ECO:0000259" key="4">
    <source>
        <dbReference type="PROSITE" id="PS51864"/>
    </source>
</evidence>
<keyword evidence="2" id="KW-0732">Signal</keyword>
<dbReference type="InterPro" id="IPR034035">
    <property type="entry name" value="Astacin-like_dom"/>
</dbReference>
<feature type="region of interest" description="Disordered" evidence="3">
    <location>
        <begin position="348"/>
        <end position="435"/>
    </location>
</feature>
<dbReference type="Proteomes" id="UP000594262">
    <property type="component" value="Unplaced"/>
</dbReference>
<dbReference type="EC" id="3.4.24.-" evidence="2"/>
<feature type="compositionally biased region" description="Acidic residues" evidence="3">
    <location>
        <begin position="59"/>
        <end position="80"/>
    </location>
</feature>